<evidence type="ECO:0000256" key="1">
    <source>
        <dbReference type="SAM" id="MobiDB-lite"/>
    </source>
</evidence>
<dbReference type="SUPFAM" id="SSF52833">
    <property type="entry name" value="Thioredoxin-like"/>
    <property type="match status" value="1"/>
</dbReference>
<organism evidence="3 4">
    <name type="scientific">Sphingomonas piscis</name>
    <dbReference type="NCBI Taxonomy" id="2714943"/>
    <lineage>
        <taxon>Bacteria</taxon>
        <taxon>Pseudomonadati</taxon>
        <taxon>Pseudomonadota</taxon>
        <taxon>Alphaproteobacteria</taxon>
        <taxon>Sphingomonadales</taxon>
        <taxon>Sphingomonadaceae</taxon>
        <taxon>Sphingomonas</taxon>
    </lineage>
</organism>
<name>A0A6G7YNU2_9SPHN</name>
<reference evidence="3 4" key="1">
    <citation type="submission" date="2020-03" db="EMBL/GenBank/DDBJ databases">
        <title>Sphingomonas sp. nov., isolated from fish.</title>
        <authorList>
            <person name="Hyun D.-W."/>
            <person name="Bae J.-W."/>
        </authorList>
    </citation>
    <scope>NUCLEOTIDE SEQUENCE [LARGE SCALE GENOMIC DNA]</scope>
    <source>
        <strain evidence="3 4">HDW15B</strain>
    </source>
</reference>
<dbReference type="InterPro" id="IPR036249">
    <property type="entry name" value="Thioredoxin-like_sf"/>
</dbReference>
<evidence type="ECO:0000259" key="2">
    <source>
        <dbReference type="Pfam" id="PF13462"/>
    </source>
</evidence>
<dbReference type="Proteomes" id="UP000503222">
    <property type="component" value="Chromosome"/>
</dbReference>
<dbReference type="KEGG" id="spii:G7077_05300"/>
<proteinExistence type="predicted"/>
<dbReference type="Gene3D" id="1.10.40.110">
    <property type="match status" value="1"/>
</dbReference>
<accession>A0A6G7YNU2</accession>
<dbReference type="Gene3D" id="3.40.30.10">
    <property type="entry name" value="Glutaredoxin"/>
    <property type="match status" value="1"/>
</dbReference>
<keyword evidence="4" id="KW-1185">Reference proteome</keyword>
<dbReference type="AlphaFoldDB" id="A0A6G7YNU2"/>
<evidence type="ECO:0000313" key="3">
    <source>
        <dbReference type="EMBL" id="QIK78409.1"/>
    </source>
</evidence>
<dbReference type="Pfam" id="PF13462">
    <property type="entry name" value="Thioredoxin_4"/>
    <property type="match status" value="1"/>
</dbReference>
<evidence type="ECO:0000313" key="4">
    <source>
        <dbReference type="Proteomes" id="UP000503222"/>
    </source>
</evidence>
<feature type="domain" description="Thioredoxin-like fold" evidence="2">
    <location>
        <begin position="43"/>
        <end position="229"/>
    </location>
</feature>
<gene>
    <name evidence="3" type="ORF">G7077_05300</name>
</gene>
<dbReference type="InterPro" id="IPR012336">
    <property type="entry name" value="Thioredoxin-like_fold"/>
</dbReference>
<sequence length="237" mass="25430">MLPLTSCGSDKPAEGNAGESKPVAAVKAPANGDWSTVATATTAGGWMMGNPEAPVKLIEIGALTCPHCREFDETGVQPLIDGYVKTGKISWEFRPYLLSGPDIPANLIAGCNGAQSFFPLMRALYKDQAVWIGKLQSAPQEELNQLQSLPPEQQIAAFARLTGLQDWAAMRGVSQAKSSQCLADQQRVTQLSQISNDVQNSFPDFPGTPSFVLNGKLLERTGTWKDLEPKLKEAIGG</sequence>
<dbReference type="EMBL" id="CP049869">
    <property type="protein sequence ID" value="QIK78409.1"/>
    <property type="molecule type" value="Genomic_DNA"/>
</dbReference>
<protein>
    <submittedName>
        <fullName evidence="3">Thioredoxin domain-containing protein</fullName>
    </submittedName>
</protein>
<feature type="region of interest" description="Disordered" evidence="1">
    <location>
        <begin position="1"/>
        <end position="25"/>
    </location>
</feature>